<dbReference type="Gene3D" id="3.40.50.300">
    <property type="entry name" value="P-loop containing nucleotide triphosphate hydrolases"/>
    <property type="match status" value="1"/>
</dbReference>
<reference evidence="2" key="1">
    <citation type="journal article" date="2014" name="Int. J. Syst. Evol. Microbiol.">
        <title>Complete genome sequence of Corynebacterium casei LMG S-19264T (=DSM 44701T), isolated from a smear-ripened cheese.</title>
        <authorList>
            <consortium name="US DOE Joint Genome Institute (JGI-PGF)"/>
            <person name="Walter F."/>
            <person name="Albersmeier A."/>
            <person name="Kalinowski J."/>
            <person name="Ruckert C."/>
        </authorList>
    </citation>
    <scope>NUCLEOTIDE SEQUENCE</scope>
    <source>
        <strain evidence="2">KCTC 23732</strain>
    </source>
</reference>
<dbReference type="Proteomes" id="UP000608345">
    <property type="component" value="Unassembled WGS sequence"/>
</dbReference>
<dbReference type="PANTHER" id="PTHR30050:SF5">
    <property type="entry name" value="DNAA REGULATORY INACTIVATOR HDA"/>
    <property type="match status" value="1"/>
</dbReference>
<dbReference type="GO" id="GO:0006270">
    <property type="term" value="P:DNA replication initiation"/>
    <property type="evidence" value="ECO:0007669"/>
    <property type="project" value="TreeGrafter"/>
</dbReference>
<dbReference type="RefSeq" id="WP_189384779.1">
    <property type="nucleotide sequence ID" value="NZ_BAABFY010000003.1"/>
</dbReference>
<protein>
    <submittedName>
        <fullName evidence="2">DnaA regulatory inactivator Hda</fullName>
    </submittedName>
</protein>
<name>A0A918MZ14_9BURK</name>
<dbReference type="NCBIfam" id="TIGR03420">
    <property type="entry name" value="DnaA_homol_Hda"/>
    <property type="match status" value="1"/>
</dbReference>
<dbReference type="InterPro" id="IPR027417">
    <property type="entry name" value="P-loop_NTPase"/>
</dbReference>
<proteinExistence type="predicted"/>
<dbReference type="GO" id="GO:0032297">
    <property type="term" value="P:negative regulation of DNA-templated DNA replication initiation"/>
    <property type="evidence" value="ECO:0007669"/>
    <property type="project" value="InterPro"/>
</dbReference>
<keyword evidence="3" id="KW-1185">Reference proteome</keyword>
<reference evidence="2" key="2">
    <citation type="submission" date="2020-09" db="EMBL/GenBank/DDBJ databases">
        <authorList>
            <person name="Sun Q."/>
            <person name="Kim S."/>
        </authorList>
    </citation>
    <scope>NUCLEOTIDE SEQUENCE</scope>
    <source>
        <strain evidence="2">KCTC 23732</strain>
    </source>
</reference>
<gene>
    <name evidence="2" type="ORF">GCM10011450_13990</name>
</gene>
<evidence type="ECO:0000259" key="1">
    <source>
        <dbReference type="Pfam" id="PF22688"/>
    </source>
</evidence>
<dbReference type="Gene3D" id="1.10.8.60">
    <property type="match status" value="1"/>
</dbReference>
<dbReference type="InterPro" id="IPR055199">
    <property type="entry name" value="Hda_lid"/>
</dbReference>
<dbReference type="SUPFAM" id="SSF52540">
    <property type="entry name" value="P-loop containing nucleoside triphosphate hydrolases"/>
    <property type="match status" value="1"/>
</dbReference>
<dbReference type="EMBL" id="BMYS01000008">
    <property type="protein sequence ID" value="GGW85262.1"/>
    <property type="molecule type" value="Genomic_DNA"/>
</dbReference>
<evidence type="ECO:0000313" key="2">
    <source>
        <dbReference type="EMBL" id="GGW85262.1"/>
    </source>
</evidence>
<organism evidence="2 3">
    <name type="scientific">Advenella faeciporci</name>
    <dbReference type="NCBI Taxonomy" id="797535"/>
    <lineage>
        <taxon>Bacteria</taxon>
        <taxon>Pseudomonadati</taxon>
        <taxon>Pseudomonadota</taxon>
        <taxon>Betaproteobacteria</taxon>
        <taxon>Burkholderiales</taxon>
        <taxon>Alcaligenaceae</taxon>
    </lineage>
</organism>
<dbReference type="Pfam" id="PF22688">
    <property type="entry name" value="Hda_lid"/>
    <property type="match status" value="1"/>
</dbReference>
<sequence>MNEQLTLEVSPVPEPTLDNFLVGQNAEAVNTLRHLLPGQSVYLWGSNGCGKTHLLKAMAACHQGTYFNHESHPFLASITFQNTPPLVAIDDIESLTEDQQAELFSLYNEWKLRKNTSDAFILLVSGDVSPLAMPIREDLRTRLGWELVYRLEQLSDEQRLTALQNRAHEKGLQLSHEVTHWIFTHYSRDIAALFNLLDALDTYSLSTRRPITVPLLKAFFIKTKS</sequence>
<feature type="domain" description="Hda lid" evidence="1">
    <location>
        <begin position="156"/>
        <end position="219"/>
    </location>
</feature>
<evidence type="ECO:0000313" key="3">
    <source>
        <dbReference type="Proteomes" id="UP000608345"/>
    </source>
</evidence>
<dbReference type="CDD" id="cd00009">
    <property type="entry name" value="AAA"/>
    <property type="match status" value="1"/>
</dbReference>
<dbReference type="AlphaFoldDB" id="A0A918MZ14"/>
<dbReference type="PANTHER" id="PTHR30050">
    <property type="entry name" value="CHROMOSOMAL REPLICATION INITIATOR PROTEIN DNAA"/>
    <property type="match status" value="1"/>
</dbReference>
<accession>A0A918MZ14</accession>
<comment type="caution">
    <text evidence="2">The sequence shown here is derived from an EMBL/GenBank/DDBJ whole genome shotgun (WGS) entry which is preliminary data.</text>
</comment>
<dbReference type="InterPro" id="IPR017788">
    <property type="entry name" value="Hda"/>
</dbReference>